<evidence type="ECO:0000256" key="2">
    <source>
        <dbReference type="ARBA" id="ARBA00022679"/>
    </source>
</evidence>
<dbReference type="EMBL" id="JACHHY010000010">
    <property type="protein sequence ID" value="MBB5018581.1"/>
    <property type="molecule type" value="Genomic_DNA"/>
</dbReference>
<keyword evidence="3 5" id="KW-0012">Acyltransferase</keyword>
<organism evidence="5 6">
    <name type="scientific">Chitinivorax tropicus</name>
    <dbReference type="NCBI Taxonomy" id="714531"/>
    <lineage>
        <taxon>Bacteria</taxon>
        <taxon>Pseudomonadati</taxon>
        <taxon>Pseudomonadota</taxon>
        <taxon>Betaproteobacteria</taxon>
        <taxon>Chitinivorax</taxon>
    </lineage>
</organism>
<dbReference type="CDD" id="cd07988">
    <property type="entry name" value="LPLAT_ABO13168-like"/>
    <property type="match status" value="1"/>
</dbReference>
<dbReference type="PANTHER" id="PTHR10434:SF9">
    <property type="entry name" value="PHOSPHOLIPID_GLYCEROL ACYLTRANSFERASE DOMAIN-CONTAINING PROTEIN"/>
    <property type="match status" value="1"/>
</dbReference>
<feature type="domain" description="Phospholipid/glycerol acyltransferase" evidence="4">
    <location>
        <begin position="41"/>
        <end position="153"/>
    </location>
</feature>
<evidence type="ECO:0000256" key="3">
    <source>
        <dbReference type="ARBA" id="ARBA00023315"/>
    </source>
</evidence>
<accession>A0A840MTQ5</accession>
<keyword evidence="2 5" id="KW-0808">Transferase</keyword>
<dbReference type="GO" id="GO:0006654">
    <property type="term" value="P:phosphatidic acid biosynthetic process"/>
    <property type="evidence" value="ECO:0007669"/>
    <property type="project" value="TreeGrafter"/>
</dbReference>
<dbReference type="InterPro" id="IPR002123">
    <property type="entry name" value="Plipid/glycerol_acylTrfase"/>
</dbReference>
<evidence type="ECO:0000313" key="5">
    <source>
        <dbReference type="EMBL" id="MBB5018581.1"/>
    </source>
</evidence>
<evidence type="ECO:0000259" key="4">
    <source>
        <dbReference type="SMART" id="SM00563"/>
    </source>
</evidence>
<proteinExistence type="predicted"/>
<dbReference type="Pfam" id="PF01553">
    <property type="entry name" value="Acyltransferase"/>
    <property type="match status" value="1"/>
</dbReference>
<comment type="pathway">
    <text evidence="1">Lipid metabolism.</text>
</comment>
<gene>
    <name evidence="5" type="ORF">HNQ59_001872</name>
</gene>
<evidence type="ECO:0000256" key="1">
    <source>
        <dbReference type="ARBA" id="ARBA00005189"/>
    </source>
</evidence>
<dbReference type="SUPFAM" id="SSF69593">
    <property type="entry name" value="Glycerol-3-phosphate (1)-acyltransferase"/>
    <property type="match status" value="1"/>
</dbReference>
<dbReference type="GO" id="GO:0003841">
    <property type="term" value="F:1-acylglycerol-3-phosphate O-acyltransferase activity"/>
    <property type="evidence" value="ECO:0007669"/>
    <property type="project" value="TreeGrafter"/>
</dbReference>
<name>A0A840MTQ5_9PROT</name>
<reference evidence="5 6" key="1">
    <citation type="submission" date="2020-08" db="EMBL/GenBank/DDBJ databases">
        <title>Genomic Encyclopedia of Type Strains, Phase IV (KMG-IV): sequencing the most valuable type-strain genomes for metagenomic binning, comparative biology and taxonomic classification.</title>
        <authorList>
            <person name="Goeker M."/>
        </authorList>
    </citation>
    <scope>NUCLEOTIDE SEQUENCE [LARGE SCALE GENOMIC DNA]</scope>
    <source>
        <strain evidence="5 6">DSM 27165</strain>
    </source>
</reference>
<protein>
    <submittedName>
        <fullName evidence="5">1-acyl-sn-glycerol-3-phosphate acyltransferase</fullName>
    </submittedName>
</protein>
<dbReference type="AlphaFoldDB" id="A0A840MTQ5"/>
<sequence>MHYTIFDTPIVRSVFAWISIIMLKMTGWRLEGSFPALPKYVMIAAPHTSNWDFPVTLGICFAARAKIYWMGKSSLFRGPMGPIMRWLGGIAVDRSKSNNLVQQIVDVYNQSERLVITIPPEGTRSKVRYWKTGFYHIAVGAQVPIVLAFLDFKKKIGGFGPVFYPTGNIEKDMAEIQAFYKGITGKNPDCQNV</sequence>
<dbReference type="PANTHER" id="PTHR10434">
    <property type="entry name" value="1-ACYL-SN-GLYCEROL-3-PHOSPHATE ACYLTRANSFERASE"/>
    <property type="match status" value="1"/>
</dbReference>
<comment type="caution">
    <text evidence="5">The sequence shown here is derived from an EMBL/GenBank/DDBJ whole genome shotgun (WGS) entry which is preliminary data.</text>
</comment>
<dbReference type="Proteomes" id="UP000575898">
    <property type="component" value="Unassembled WGS sequence"/>
</dbReference>
<keyword evidence="6" id="KW-1185">Reference proteome</keyword>
<evidence type="ECO:0000313" key="6">
    <source>
        <dbReference type="Proteomes" id="UP000575898"/>
    </source>
</evidence>
<dbReference type="RefSeq" id="WP_184038092.1">
    <property type="nucleotide sequence ID" value="NZ_JACHHY010000010.1"/>
</dbReference>
<dbReference type="SMART" id="SM00563">
    <property type="entry name" value="PlsC"/>
    <property type="match status" value="1"/>
</dbReference>